<organism evidence="1 2">
    <name type="scientific">Ciona intestinalis</name>
    <name type="common">Transparent sea squirt</name>
    <name type="synonym">Ascidia intestinalis</name>
    <dbReference type="NCBI Taxonomy" id="7719"/>
    <lineage>
        <taxon>Eukaryota</taxon>
        <taxon>Metazoa</taxon>
        <taxon>Chordata</taxon>
        <taxon>Tunicata</taxon>
        <taxon>Ascidiacea</taxon>
        <taxon>Phlebobranchia</taxon>
        <taxon>Cionidae</taxon>
        <taxon>Ciona</taxon>
    </lineage>
</organism>
<proteinExistence type="predicted"/>
<reference evidence="1" key="2">
    <citation type="journal article" date="2008" name="Genome Biol.">
        <title>Improved genome assembly and evidence-based global gene model set for the chordate Ciona intestinalis: new insight into intron and operon populations.</title>
        <authorList>
            <person name="Satou Y."/>
            <person name="Mineta K."/>
            <person name="Ogasawara M."/>
            <person name="Sasakura Y."/>
            <person name="Shoguchi E."/>
            <person name="Ueno K."/>
            <person name="Yamada L."/>
            <person name="Matsumoto J."/>
            <person name="Wasserscheid J."/>
            <person name="Dewar K."/>
            <person name="Wiley G.B."/>
            <person name="Macmil S.L."/>
            <person name="Roe B.A."/>
            <person name="Zeller R.W."/>
            <person name="Hastings K.E."/>
            <person name="Lemaire P."/>
            <person name="Lindquist E."/>
            <person name="Endo T."/>
            <person name="Hotta K."/>
            <person name="Inaba K."/>
        </authorList>
    </citation>
    <scope>NUCLEOTIDE SEQUENCE [LARGE SCALE GENOMIC DNA]</scope>
    <source>
        <strain evidence="1">wild type</strain>
    </source>
</reference>
<dbReference type="GeneTree" id="ENSGT01030000240293"/>
<dbReference type="InParanoid" id="H2XSY8"/>
<protein>
    <submittedName>
        <fullName evidence="1">Uncharacterized protein</fullName>
    </submittedName>
</protein>
<dbReference type="Ensembl" id="ENSCINT00000034188.1">
    <property type="protein sequence ID" value="ENSCINP00000032772.1"/>
    <property type="gene ID" value="ENSCING00000024667.1"/>
</dbReference>
<reference evidence="1" key="3">
    <citation type="submission" date="2025-08" db="UniProtKB">
        <authorList>
            <consortium name="Ensembl"/>
        </authorList>
    </citation>
    <scope>IDENTIFICATION</scope>
</reference>
<dbReference type="AlphaFoldDB" id="H2XSY8"/>
<dbReference type="Proteomes" id="UP000008144">
    <property type="component" value="Chromosome 4"/>
</dbReference>
<reference evidence="1" key="4">
    <citation type="submission" date="2025-09" db="UniProtKB">
        <authorList>
            <consortium name="Ensembl"/>
        </authorList>
    </citation>
    <scope>IDENTIFICATION</scope>
</reference>
<reference evidence="2" key="1">
    <citation type="journal article" date="2002" name="Science">
        <title>The draft genome of Ciona intestinalis: insights into chordate and vertebrate origins.</title>
        <authorList>
            <person name="Dehal P."/>
            <person name="Satou Y."/>
            <person name="Campbell R.K."/>
            <person name="Chapman J."/>
            <person name="Degnan B."/>
            <person name="De Tomaso A."/>
            <person name="Davidson B."/>
            <person name="Di Gregorio A."/>
            <person name="Gelpke M."/>
            <person name="Goodstein D.M."/>
            <person name="Harafuji N."/>
            <person name="Hastings K.E."/>
            <person name="Ho I."/>
            <person name="Hotta K."/>
            <person name="Huang W."/>
            <person name="Kawashima T."/>
            <person name="Lemaire P."/>
            <person name="Martinez D."/>
            <person name="Meinertzhagen I.A."/>
            <person name="Necula S."/>
            <person name="Nonaka M."/>
            <person name="Putnam N."/>
            <person name="Rash S."/>
            <person name="Saiga H."/>
            <person name="Satake M."/>
            <person name="Terry A."/>
            <person name="Yamada L."/>
            <person name="Wang H.G."/>
            <person name="Awazu S."/>
            <person name="Azumi K."/>
            <person name="Boore J."/>
            <person name="Branno M."/>
            <person name="Chin-Bow S."/>
            <person name="DeSantis R."/>
            <person name="Doyle S."/>
            <person name="Francino P."/>
            <person name="Keys D.N."/>
            <person name="Haga S."/>
            <person name="Hayashi H."/>
            <person name="Hino K."/>
            <person name="Imai K.S."/>
            <person name="Inaba K."/>
            <person name="Kano S."/>
            <person name="Kobayashi K."/>
            <person name="Kobayashi M."/>
            <person name="Lee B.I."/>
            <person name="Makabe K.W."/>
            <person name="Manohar C."/>
            <person name="Matassi G."/>
            <person name="Medina M."/>
            <person name="Mochizuki Y."/>
            <person name="Mount S."/>
            <person name="Morishita T."/>
            <person name="Miura S."/>
            <person name="Nakayama A."/>
            <person name="Nishizaka S."/>
            <person name="Nomoto H."/>
            <person name="Ohta F."/>
            <person name="Oishi K."/>
            <person name="Rigoutsos I."/>
            <person name="Sano M."/>
            <person name="Sasaki A."/>
            <person name="Sasakura Y."/>
            <person name="Shoguchi E."/>
            <person name="Shin-i T."/>
            <person name="Spagnuolo A."/>
            <person name="Stainier D."/>
            <person name="Suzuki M.M."/>
            <person name="Tassy O."/>
            <person name="Takatori N."/>
            <person name="Tokuoka M."/>
            <person name="Yagi K."/>
            <person name="Yoshizaki F."/>
            <person name="Wada S."/>
            <person name="Zhang C."/>
            <person name="Hyatt P.D."/>
            <person name="Larimer F."/>
            <person name="Detter C."/>
            <person name="Doggett N."/>
            <person name="Glavina T."/>
            <person name="Hawkins T."/>
            <person name="Richardson P."/>
            <person name="Lucas S."/>
            <person name="Kohara Y."/>
            <person name="Levine M."/>
            <person name="Satoh N."/>
            <person name="Rokhsar D.S."/>
        </authorList>
    </citation>
    <scope>NUCLEOTIDE SEQUENCE [LARGE SCALE GENOMIC DNA]</scope>
</reference>
<keyword evidence="2" id="KW-1185">Reference proteome</keyword>
<evidence type="ECO:0000313" key="1">
    <source>
        <dbReference type="Ensembl" id="ENSCINP00000032772.1"/>
    </source>
</evidence>
<sequence length="81" mass="9106">PVGLHLQTISANSFSGPTKFRFLSRFLTRIYRTPSADYFCELVHTSFENYTRTNNVTTGRTSTEGLSSSGQRVTTYMQLCG</sequence>
<evidence type="ECO:0000313" key="2">
    <source>
        <dbReference type="Proteomes" id="UP000008144"/>
    </source>
</evidence>
<dbReference type="EMBL" id="EAAA01001962">
    <property type="status" value="NOT_ANNOTATED_CDS"/>
    <property type="molecule type" value="Genomic_DNA"/>
</dbReference>
<accession>H2XSY8</accession>
<dbReference type="HOGENOM" id="CLU_2579902_0_0_1"/>
<name>H2XSY8_CIOIN</name>